<name>A0A507R718_MONPU</name>
<feature type="compositionally biased region" description="Polar residues" evidence="19">
    <location>
        <begin position="396"/>
        <end position="411"/>
    </location>
</feature>
<dbReference type="EC" id="5.2.1.8" evidence="5"/>
<dbReference type="STRING" id="5098.A0A507R718"/>
<dbReference type="FunFam" id="2.40.100.10:FF:000034">
    <property type="entry name" value="Peptidyl-prolyl isomerase CWC27 protein"/>
    <property type="match status" value="1"/>
</dbReference>
<evidence type="ECO:0000256" key="1">
    <source>
        <dbReference type="ARBA" id="ARBA00000971"/>
    </source>
</evidence>
<evidence type="ECO:0000256" key="11">
    <source>
        <dbReference type="ARBA" id="ARBA00023235"/>
    </source>
</evidence>
<dbReference type="InterPro" id="IPR044666">
    <property type="entry name" value="Cyclophilin_A-like"/>
</dbReference>
<evidence type="ECO:0000256" key="12">
    <source>
        <dbReference type="ARBA" id="ARBA00023242"/>
    </source>
</evidence>
<evidence type="ECO:0000256" key="13">
    <source>
        <dbReference type="ARBA" id="ARBA00038509"/>
    </source>
</evidence>
<evidence type="ECO:0000256" key="9">
    <source>
        <dbReference type="ARBA" id="ARBA00023110"/>
    </source>
</evidence>
<evidence type="ECO:0000256" key="15">
    <source>
        <dbReference type="ARBA" id="ARBA00067721"/>
    </source>
</evidence>
<evidence type="ECO:0000256" key="16">
    <source>
        <dbReference type="ARBA" id="ARBA00071024"/>
    </source>
</evidence>
<dbReference type="GO" id="GO:0003755">
    <property type="term" value="F:peptidyl-prolyl cis-trans isomerase activity"/>
    <property type="evidence" value="ECO:0007669"/>
    <property type="project" value="UniProtKB-KW"/>
</dbReference>
<keyword evidence="12" id="KW-0539">Nucleus</keyword>
<feature type="region of interest" description="Disordered" evidence="19">
    <location>
        <begin position="255"/>
        <end position="411"/>
    </location>
</feature>
<reference evidence="21 22" key="1">
    <citation type="submission" date="2019-06" db="EMBL/GenBank/DDBJ databases">
        <title>Wine fermentation using esterase from Monascus purpureus.</title>
        <authorList>
            <person name="Geng C."/>
            <person name="Zhang Y."/>
        </authorList>
    </citation>
    <scope>NUCLEOTIDE SEQUENCE [LARGE SCALE GENOMIC DNA]</scope>
    <source>
        <strain evidence="21">HQ1</strain>
    </source>
</reference>
<dbReference type="PROSITE" id="PS50072">
    <property type="entry name" value="CSA_PPIASE_2"/>
    <property type="match status" value="1"/>
</dbReference>
<dbReference type="Pfam" id="PF00160">
    <property type="entry name" value="Pro_isomerase"/>
    <property type="match status" value="1"/>
</dbReference>
<feature type="compositionally biased region" description="Basic and acidic residues" evidence="19">
    <location>
        <begin position="552"/>
        <end position="561"/>
    </location>
</feature>
<dbReference type="SUPFAM" id="SSF50891">
    <property type="entry name" value="Cyclophilin-like"/>
    <property type="match status" value="1"/>
</dbReference>
<keyword evidence="11 21" id="KW-0413">Isomerase</keyword>
<feature type="region of interest" description="Disordered" evidence="19">
    <location>
        <begin position="534"/>
        <end position="597"/>
    </location>
</feature>
<comment type="subcellular location">
    <subcellularLocation>
        <location evidence="3">Cytoplasm</location>
    </subcellularLocation>
    <subcellularLocation>
        <location evidence="2">Nucleus</location>
    </subcellularLocation>
</comment>
<evidence type="ECO:0000256" key="14">
    <source>
        <dbReference type="ARBA" id="ARBA00055615"/>
    </source>
</evidence>
<feature type="region of interest" description="Disordered" evidence="19">
    <location>
        <begin position="496"/>
        <end position="518"/>
    </location>
</feature>
<sequence>MSAHYSTEPAPTASATLNTTFGPLHISLFAKQTPLTCKNFLQHCLDGYYVGTIFHRVVPDFIIQGGDPTGTGSGGTSIYEYPEFEYDPESREPDEKVILKDELHSRLRFNRRGLVGMAKSEDGSYGSQFFITLANTERELNGKCTLFGRIEGDSIYNVLKIADAERVEGSERPVYPVKITSCEIGEQGPLAGKLLKRQLTAPRVPTTKEEEKPAPKKKKKTKAGKALLSFGAEEGDEDVPILPAKPKFNVQHLAEAEEPSGDKKQKKKEETMPPPTEATKTKEPESRKRPRSPSPPMSRDPHKETRHRPRSPNPLEQLPLVDPEVPSRSPPGSPPARQSILSRTNAQIDALKNSMRRNTAAPASDIGHKKSALEALIPETAIRGRKRPTANGGPRGSNTNGTTGFSSASESESLRLFNAFKAKLESADSHVKTNHTSSREGGADREEKKEKKKQLSPQAEKSPHRLRDVEEEAEDEEAQICDLHFIANCQSCKSWDAHKPDAEAGGALDDEHGDDDQGWLTHQLRFGKDTLGKDLKWKHEHPDDLDSLVVIDPREREKELLSRSGRGKGKGRGLERDRERERKSQKVGETEWDRRRR</sequence>
<evidence type="ECO:0000256" key="8">
    <source>
        <dbReference type="ARBA" id="ARBA00022728"/>
    </source>
</evidence>
<comment type="similarity">
    <text evidence="13">Belongs to the cyclophilin-type PPIase family. CWC27 subfamily.</text>
</comment>
<evidence type="ECO:0000256" key="5">
    <source>
        <dbReference type="ARBA" id="ARBA00013194"/>
    </source>
</evidence>
<feature type="compositionally biased region" description="Basic and acidic residues" evidence="19">
    <location>
        <begin position="424"/>
        <end position="449"/>
    </location>
</feature>
<dbReference type="InterPro" id="IPR020892">
    <property type="entry name" value="Cyclophilin-type_PPIase_CS"/>
</dbReference>
<dbReference type="OrthoDB" id="442970at2759"/>
<gene>
    <name evidence="21" type="primary">CWC27</name>
    <name evidence="21" type="ORF">MPDQ_007531</name>
</gene>
<dbReference type="PRINTS" id="PR00153">
    <property type="entry name" value="CSAPPISMRASE"/>
</dbReference>
<dbReference type="GO" id="GO:0006397">
    <property type="term" value="P:mRNA processing"/>
    <property type="evidence" value="ECO:0007669"/>
    <property type="project" value="UniProtKB-KW"/>
</dbReference>
<feature type="region of interest" description="Disordered" evidence="19">
    <location>
        <begin position="424"/>
        <end position="474"/>
    </location>
</feature>
<dbReference type="PANTHER" id="PTHR45625">
    <property type="entry name" value="PEPTIDYL-PROLYL CIS-TRANS ISOMERASE-RELATED"/>
    <property type="match status" value="1"/>
</dbReference>
<evidence type="ECO:0000256" key="18">
    <source>
        <dbReference type="ARBA" id="ARBA00083804"/>
    </source>
</evidence>
<dbReference type="Proteomes" id="UP000319663">
    <property type="component" value="Unassembled WGS sequence"/>
</dbReference>
<feature type="domain" description="PPIase cyclophilin-type" evidence="20">
    <location>
        <begin position="22"/>
        <end position="184"/>
    </location>
</feature>
<evidence type="ECO:0000259" key="20">
    <source>
        <dbReference type="PROSITE" id="PS50072"/>
    </source>
</evidence>
<keyword evidence="9" id="KW-0697">Rotamase</keyword>
<organism evidence="21 22">
    <name type="scientific">Monascus purpureus</name>
    <name type="common">Red mold</name>
    <name type="synonym">Monascus anka</name>
    <dbReference type="NCBI Taxonomy" id="5098"/>
    <lineage>
        <taxon>Eukaryota</taxon>
        <taxon>Fungi</taxon>
        <taxon>Dikarya</taxon>
        <taxon>Ascomycota</taxon>
        <taxon>Pezizomycotina</taxon>
        <taxon>Eurotiomycetes</taxon>
        <taxon>Eurotiomycetidae</taxon>
        <taxon>Eurotiales</taxon>
        <taxon>Aspergillaceae</taxon>
        <taxon>Monascus</taxon>
    </lineage>
</organism>
<keyword evidence="6" id="KW-0963">Cytoplasm</keyword>
<feature type="region of interest" description="Disordered" evidence="19">
    <location>
        <begin position="196"/>
        <end position="223"/>
    </location>
</feature>
<dbReference type="EMBL" id="VIFY01000008">
    <property type="protein sequence ID" value="TQB76609.1"/>
    <property type="molecule type" value="Genomic_DNA"/>
</dbReference>
<proteinExistence type="inferred from homology"/>
<dbReference type="AlphaFoldDB" id="A0A507R718"/>
<dbReference type="GO" id="GO:0008380">
    <property type="term" value="P:RNA splicing"/>
    <property type="evidence" value="ECO:0007669"/>
    <property type="project" value="UniProtKB-KW"/>
</dbReference>
<evidence type="ECO:0000313" key="22">
    <source>
        <dbReference type="Proteomes" id="UP000319663"/>
    </source>
</evidence>
<evidence type="ECO:0000256" key="17">
    <source>
        <dbReference type="ARBA" id="ARBA00082698"/>
    </source>
</evidence>
<accession>A0A507R718</accession>
<comment type="subunit">
    <text evidence="4">Associated with the spliceosome.</text>
</comment>
<evidence type="ECO:0000256" key="3">
    <source>
        <dbReference type="ARBA" id="ARBA00004496"/>
    </source>
</evidence>
<evidence type="ECO:0000256" key="7">
    <source>
        <dbReference type="ARBA" id="ARBA00022664"/>
    </source>
</evidence>
<evidence type="ECO:0000256" key="19">
    <source>
        <dbReference type="SAM" id="MobiDB-lite"/>
    </source>
</evidence>
<dbReference type="GO" id="GO:0005737">
    <property type="term" value="C:cytoplasm"/>
    <property type="evidence" value="ECO:0007669"/>
    <property type="project" value="UniProtKB-SubCell"/>
</dbReference>
<comment type="caution">
    <text evidence="21">The sequence shown here is derived from an EMBL/GenBank/DDBJ whole genome shotgun (WGS) entry which is preliminary data.</text>
</comment>
<dbReference type="InterPro" id="IPR029000">
    <property type="entry name" value="Cyclophilin-like_dom_sf"/>
</dbReference>
<keyword evidence="10" id="KW-0508">mRNA splicing</keyword>
<feature type="compositionally biased region" description="Basic and acidic residues" evidence="19">
    <location>
        <begin position="534"/>
        <end position="544"/>
    </location>
</feature>
<evidence type="ECO:0000256" key="6">
    <source>
        <dbReference type="ARBA" id="ARBA00022490"/>
    </source>
</evidence>
<dbReference type="GO" id="GO:0006457">
    <property type="term" value="P:protein folding"/>
    <property type="evidence" value="ECO:0007669"/>
    <property type="project" value="InterPro"/>
</dbReference>
<evidence type="ECO:0000256" key="10">
    <source>
        <dbReference type="ARBA" id="ARBA00023187"/>
    </source>
</evidence>
<feature type="compositionally biased region" description="Basic and acidic residues" evidence="19">
    <location>
        <begin position="260"/>
        <end position="271"/>
    </location>
</feature>
<keyword evidence="22" id="KW-1185">Reference proteome</keyword>
<dbReference type="GO" id="GO:0071013">
    <property type="term" value="C:catalytic step 2 spliceosome"/>
    <property type="evidence" value="ECO:0007669"/>
    <property type="project" value="TreeGrafter"/>
</dbReference>
<evidence type="ECO:0000256" key="2">
    <source>
        <dbReference type="ARBA" id="ARBA00004123"/>
    </source>
</evidence>
<comment type="function">
    <text evidence="14">PPIases accelerate the folding of proteins. It catalyzes the cis-trans isomerization of proline imidic peptide bonds in oligopeptides. Involved in pre-mRNA splicing.</text>
</comment>
<comment type="catalytic activity">
    <reaction evidence="1">
        <text>[protein]-peptidylproline (omega=180) = [protein]-peptidylproline (omega=0)</text>
        <dbReference type="Rhea" id="RHEA:16237"/>
        <dbReference type="Rhea" id="RHEA-COMP:10747"/>
        <dbReference type="Rhea" id="RHEA-COMP:10748"/>
        <dbReference type="ChEBI" id="CHEBI:83833"/>
        <dbReference type="ChEBI" id="CHEBI:83834"/>
        <dbReference type="EC" id="5.2.1.8"/>
    </reaction>
</comment>
<feature type="compositionally biased region" description="Basic and acidic residues" evidence="19">
    <location>
        <begin position="572"/>
        <end position="597"/>
    </location>
</feature>
<dbReference type="PANTHER" id="PTHR45625:SF6">
    <property type="entry name" value="SPLICEOSOME-ASSOCIATED PROTEIN CWC27 HOMOLOG"/>
    <property type="match status" value="1"/>
</dbReference>
<keyword evidence="8" id="KW-0747">Spliceosome</keyword>
<evidence type="ECO:0000313" key="21">
    <source>
        <dbReference type="EMBL" id="TQB76609.1"/>
    </source>
</evidence>
<evidence type="ECO:0000256" key="4">
    <source>
        <dbReference type="ARBA" id="ARBA00011524"/>
    </source>
</evidence>
<dbReference type="Gene3D" id="2.40.100.10">
    <property type="entry name" value="Cyclophilin-like"/>
    <property type="match status" value="1"/>
</dbReference>
<dbReference type="InterPro" id="IPR002130">
    <property type="entry name" value="Cyclophilin-type_PPIase_dom"/>
</dbReference>
<dbReference type="PROSITE" id="PS00170">
    <property type="entry name" value="CSA_PPIASE_1"/>
    <property type="match status" value="1"/>
</dbReference>
<protein>
    <recommendedName>
        <fullName evidence="16">Peptidyl-prolyl isomerase CWC27</fullName>
        <ecNumber evidence="5">5.2.1.8</ecNumber>
    </recommendedName>
    <alternativeName>
        <fullName evidence="15">Peptidyl-prolyl isomerase cwc27</fullName>
    </alternativeName>
    <alternativeName>
        <fullName evidence="17 18">Rotamase CWC27</fullName>
    </alternativeName>
</protein>
<keyword evidence="7" id="KW-0507">mRNA processing</keyword>